<dbReference type="AlphaFoldDB" id="A0AAJ1W6T9"/>
<name>A0AAJ1W6T9_9MYCO</name>
<dbReference type="RefSeq" id="WP_225723041.1">
    <property type="nucleotide sequence ID" value="NZ_JAUFSA010000007.1"/>
</dbReference>
<gene>
    <name evidence="1" type="ORF">QXL92_33685</name>
</gene>
<accession>A0AAJ1W6T9</accession>
<comment type="caution">
    <text evidence="1">The sequence shown here is derived from an EMBL/GenBank/DDBJ whole genome shotgun (WGS) entry which is preliminary data.</text>
</comment>
<reference evidence="1" key="1">
    <citation type="submission" date="2023-06" db="EMBL/GenBank/DDBJ databases">
        <title>Identification of two novel mycobacterium reveal diversities and complexities of Mycobacterium gordonae clade.</title>
        <authorList>
            <person name="Matsumoto Y."/>
            <person name="Nakamura S."/>
            <person name="Motooka D."/>
            <person name="Fukushima K."/>
        </authorList>
    </citation>
    <scope>NUCLEOTIDE SEQUENCE</scope>
    <source>
        <strain evidence="1">TY812</strain>
    </source>
</reference>
<dbReference type="EMBL" id="JAUFSA010000007">
    <property type="protein sequence ID" value="MDP7739681.1"/>
    <property type="molecule type" value="Genomic_DNA"/>
</dbReference>
<sequence>MAVSNAEMLALARKLPIPVPWDRNVFIENLARERGRPIQLIPTDVTAIFADVPCGVWLTRDHDDVILHEAGTTDYHIDQIVSHEIGHMVLGHTSVPQFDNNQDRQSELLRTILPDLDPASVHAILGRTNYATDQERDAEMFANMLMIAAVEAGSRQSMMDTFFSAGGAWGR</sequence>
<proteinExistence type="predicted"/>
<evidence type="ECO:0000313" key="1">
    <source>
        <dbReference type="EMBL" id="MDP7739681.1"/>
    </source>
</evidence>
<evidence type="ECO:0000313" key="2">
    <source>
        <dbReference type="Proteomes" id="UP001229081"/>
    </source>
</evidence>
<organism evidence="1 2">
    <name type="scientific">Mycobacterium paragordonae</name>
    <dbReference type="NCBI Taxonomy" id="1389713"/>
    <lineage>
        <taxon>Bacteria</taxon>
        <taxon>Bacillati</taxon>
        <taxon>Actinomycetota</taxon>
        <taxon>Actinomycetes</taxon>
        <taxon>Mycobacteriales</taxon>
        <taxon>Mycobacteriaceae</taxon>
        <taxon>Mycobacterium</taxon>
    </lineage>
</organism>
<protein>
    <recommendedName>
        <fullName evidence="3">IrrE N-terminal-like domain-containing protein</fullName>
    </recommendedName>
</protein>
<evidence type="ECO:0008006" key="3">
    <source>
        <dbReference type="Google" id="ProtNLM"/>
    </source>
</evidence>
<dbReference type="Proteomes" id="UP001229081">
    <property type="component" value="Unassembled WGS sequence"/>
</dbReference>